<dbReference type="eggNOG" id="ENOG5030IF5">
    <property type="taxonomic scope" value="Bacteria"/>
</dbReference>
<dbReference type="GO" id="GO:0006259">
    <property type="term" value="P:DNA metabolic process"/>
    <property type="evidence" value="ECO:0007669"/>
    <property type="project" value="UniProtKB-ARBA"/>
</dbReference>
<evidence type="ECO:0000259" key="1">
    <source>
        <dbReference type="Pfam" id="PF02732"/>
    </source>
</evidence>
<dbReference type="InterPro" id="IPR011335">
    <property type="entry name" value="Restrct_endonuc-II-like"/>
</dbReference>
<dbReference type="Gene3D" id="3.40.50.10130">
    <property type="match status" value="1"/>
</dbReference>
<dbReference type="SUPFAM" id="SSF52980">
    <property type="entry name" value="Restriction endonuclease-like"/>
    <property type="match status" value="1"/>
</dbReference>
<reference evidence="2 3" key="1">
    <citation type="submission" date="2013-06" db="EMBL/GenBank/DDBJ databases">
        <authorList>
            <person name="Weinstock G."/>
            <person name="Sodergren E."/>
            <person name="Lobos E.A."/>
            <person name="Fulton L."/>
            <person name="Fulton R."/>
            <person name="Courtney L."/>
            <person name="Fronick C."/>
            <person name="O'Laughlin M."/>
            <person name="Godfrey J."/>
            <person name="Wilson R.M."/>
            <person name="Miner T."/>
            <person name="Farmer C."/>
            <person name="Delehaunty K."/>
            <person name="Cordes M."/>
            <person name="Minx P."/>
            <person name="Tomlinson C."/>
            <person name="Chen J."/>
            <person name="Wollam A."/>
            <person name="Pepin K.H."/>
            <person name="Bhonagiri V."/>
            <person name="Zhang X."/>
            <person name="Warren W."/>
            <person name="Mitreva M."/>
            <person name="Mardis E.R."/>
            <person name="Wilson R.K."/>
        </authorList>
    </citation>
    <scope>NUCLEOTIDE SEQUENCE [LARGE SCALE GENOMIC DNA]</scope>
    <source>
        <strain evidence="2 3">ATCC 29099</strain>
    </source>
</reference>
<comment type="caution">
    <text evidence="2">The sequence shown here is derived from an EMBL/GenBank/DDBJ whole genome shotgun (WGS) entry which is preliminary data.</text>
</comment>
<accession>U2PJ86</accession>
<keyword evidence="3" id="KW-1185">Reference proteome</keyword>
<dbReference type="Proteomes" id="UP000016608">
    <property type="component" value="Unassembled WGS sequence"/>
</dbReference>
<gene>
    <name evidence="2" type="ORF">HMPREF0373_00660</name>
</gene>
<dbReference type="EMBL" id="AWVJ01000047">
    <property type="protein sequence ID" value="ERK50600.1"/>
    <property type="molecule type" value="Genomic_DNA"/>
</dbReference>
<dbReference type="GO" id="GO:0003677">
    <property type="term" value="F:DNA binding"/>
    <property type="evidence" value="ECO:0007669"/>
    <property type="project" value="InterPro"/>
</dbReference>
<evidence type="ECO:0000313" key="2">
    <source>
        <dbReference type="EMBL" id="ERK50600.1"/>
    </source>
</evidence>
<feature type="domain" description="ERCC4" evidence="1">
    <location>
        <begin position="5"/>
        <end position="157"/>
    </location>
</feature>
<dbReference type="HOGENOM" id="CLU_1545653_0_0_9"/>
<dbReference type="AlphaFoldDB" id="U2PJ86"/>
<dbReference type="GO" id="GO:0004518">
    <property type="term" value="F:nuclease activity"/>
    <property type="evidence" value="ECO:0007669"/>
    <property type="project" value="InterPro"/>
</dbReference>
<proteinExistence type="predicted"/>
<sequence length="174" mass="20690">MQIQVDTREHKKEWERVQKQFDKIEDIQYFRSKLYVGDYQSLDNPRLVIDRKKDLQELCGNVTQQHERFKAELIRAMQAGIQVVILVEHGTDINCLEDVYFWENPRKHRIIWRTISGQKAKTVISERAVDGKQLYKSLCTIRDRYNVRFEFCSKKETGKEIIRILGEEGNAKTL</sequence>
<dbReference type="Pfam" id="PF02732">
    <property type="entry name" value="ERCC4"/>
    <property type="match status" value="1"/>
</dbReference>
<protein>
    <recommendedName>
        <fullName evidence="1">ERCC4 domain-containing protein</fullName>
    </recommendedName>
</protein>
<evidence type="ECO:0000313" key="3">
    <source>
        <dbReference type="Proteomes" id="UP000016608"/>
    </source>
</evidence>
<dbReference type="GeneID" id="42785867"/>
<organism evidence="2 3">
    <name type="scientific">Eubacterium ramulus ATCC 29099</name>
    <dbReference type="NCBI Taxonomy" id="1256908"/>
    <lineage>
        <taxon>Bacteria</taxon>
        <taxon>Bacillati</taxon>
        <taxon>Bacillota</taxon>
        <taxon>Clostridia</taxon>
        <taxon>Eubacteriales</taxon>
        <taxon>Eubacteriaceae</taxon>
        <taxon>Eubacterium</taxon>
    </lineage>
</organism>
<name>U2PJ86_EUBRA</name>
<dbReference type="PATRIC" id="fig|1256908.3.peg.607"/>
<dbReference type="RefSeq" id="WP_021738355.1">
    <property type="nucleotide sequence ID" value="NZ_KI271099.1"/>
</dbReference>
<dbReference type="InterPro" id="IPR006166">
    <property type="entry name" value="ERCC4_domain"/>
</dbReference>